<protein>
    <submittedName>
        <fullName evidence="2">GNAT family N-acetyltransferase</fullName>
    </submittedName>
</protein>
<proteinExistence type="predicted"/>
<reference evidence="2 3" key="1">
    <citation type="submission" date="2024-02" db="EMBL/GenBank/DDBJ databases">
        <title>A novel Gemmatimonadota bacterium.</title>
        <authorList>
            <person name="Du Z.-J."/>
            <person name="Ye Y.-Q."/>
        </authorList>
    </citation>
    <scope>NUCLEOTIDE SEQUENCE [LARGE SCALE GENOMIC DNA]</scope>
    <source>
        <strain evidence="2 3">DH-20</strain>
    </source>
</reference>
<dbReference type="InterPro" id="IPR000182">
    <property type="entry name" value="GNAT_dom"/>
</dbReference>
<name>A0ABU9E4Z0_9BACT</name>
<dbReference type="Proteomes" id="UP001484239">
    <property type="component" value="Unassembled WGS sequence"/>
</dbReference>
<dbReference type="EMBL" id="JBBHLI010000001">
    <property type="protein sequence ID" value="MEK9499802.1"/>
    <property type="molecule type" value="Genomic_DNA"/>
</dbReference>
<evidence type="ECO:0000313" key="3">
    <source>
        <dbReference type="Proteomes" id="UP001484239"/>
    </source>
</evidence>
<dbReference type="Gene3D" id="3.40.630.30">
    <property type="match status" value="1"/>
</dbReference>
<comment type="caution">
    <text evidence="2">The sequence shown here is derived from an EMBL/GenBank/DDBJ whole genome shotgun (WGS) entry which is preliminary data.</text>
</comment>
<feature type="domain" description="N-acetyltransferase" evidence="1">
    <location>
        <begin position="4"/>
        <end position="155"/>
    </location>
</feature>
<evidence type="ECO:0000313" key="2">
    <source>
        <dbReference type="EMBL" id="MEK9499802.1"/>
    </source>
</evidence>
<dbReference type="PANTHER" id="PTHR41700:SF1">
    <property type="entry name" value="N-ACETYLTRANSFERASE DOMAIN-CONTAINING PROTEIN"/>
    <property type="match status" value="1"/>
</dbReference>
<dbReference type="PANTHER" id="PTHR41700">
    <property type="entry name" value="GCN5-RELATED N-ACETYLTRANSFERASE"/>
    <property type="match status" value="1"/>
</dbReference>
<dbReference type="RefSeq" id="WP_405278134.1">
    <property type="nucleotide sequence ID" value="NZ_JBBHLI010000001.1"/>
</dbReference>
<dbReference type="InterPro" id="IPR038764">
    <property type="entry name" value="GNAT_N_AcTrfase_prd"/>
</dbReference>
<dbReference type="SUPFAM" id="SSF55729">
    <property type="entry name" value="Acyl-CoA N-acyltransferases (Nat)"/>
    <property type="match status" value="1"/>
</dbReference>
<dbReference type="PROSITE" id="PS51186">
    <property type="entry name" value="GNAT"/>
    <property type="match status" value="1"/>
</dbReference>
<dbReference type="InterPro" id="IPR016181">
    <property type="entry name" value="Acyl_CoA_acyltransferase"/>
</dbReference>
<gene>
    <name evidence="2" type="ORF">WI372_02250</name>
</gene>
<organism evidence="2 3">
    <name type="scientific">Gaopeijia maritima</name>
    <dbReference type="NCBI Taxonomy" id="3119007"/>
    <lineage>
        <taxon>Bacteria</taxon>
        <taxon>Pseudomonadati</taxon>
        <taxon>Gemmatimonadota</taxon>
        <taxon>Longimicrobiia</taxon>
        <taxon>Gaopeijiales</taxon>
        <taxon>Gaopeijiaceae</taxon>
        <taxon>Gaopeijia</taxon>
    </lineage>
</organism>
<evidence type="ECO:0000259" key="1">
    <source>
        <dbReference type="PROSITE" id="PS51186"/>
    </source>
</evidence>
<sequence length="283" mass="31340">MSDLRIRPLDSLADYRACVALQEDTWGVGFSECVPPAILKVSRILGGVASGAFTPEGDLVGFVFGMTGPRDGRLVHWSDMLAVRADHRNRGLGRLLKLHQRDEVLRLGVQRMHWTFDPLRPGNAHLNFNRLGGTAPEYVEQMYGETDSPLHRGIGTDRFVVHWELDSPRVKACLAGEVSDVDPAEAARWPMALSAAPGEGESVPGTPRLDLDAERVRVAIPPDIGGLMERRPALALAWREATRTVFRHYLDRGWVVRHFLRDPSAPGYLLVRGTPPTSEVPHP</sequence>
<dbReference type="CDD" id="cd04301">
    <property type="entry name" value="NAT_SF"/>
    <property type="match status" value="1"/>
</dbReference>
<keyword evidence="3" id="KW-1185">Reference proteome</keyword>
<accession>A0ABU9E4Z0</accession>